<evidence type="ECO:0000256" key="1">
    <source>
        <dbReference type="SAM" id="Phobius"/>
    </source>
</evidence>
<dbReference type="Proteomes" id="UP000887458">
    <property type="component" value="Unassembled WGS sequence"/>
</dbReference>
<reference evidence="2 3" key="1">
    <citation type="journal article" date="2018" name="J. Allergy Clin. Immunol.">
        <title>High-quality assembly of Dermatophagoides pteronyssinus genome and transcriptome reveals a wide range of novel allergens.</title>
        <authorList>
            <person name="Liu X.Y."/>
            <person name="Yang K.Y."/>
            <person name="Wang M.Q."/>
            <person name="Kwok J.S."/>
            <person name="Zeng X."/>
            <person name="Yang Z."/>
            <person name="Xiao X.J."/>
            <person name="Lau C.P."/>
            <person name="Li Y."/>
            <person name="Huang Z.M."/>
            <person name="Ba J.G."/>
            <person name="Yim A.K."/>
            <person name="Ouyang C.Y."/>
            <person name="Ngai S.M."/>
            <person name="Chan T.F."/>
            <person name="Leung E.L."/>
            <person name="Liu L."/>
            <person name="Liu Z.G."/>
            <person name="Tsui S.K."/>
        </authorList>
    </citation>
    <scope>NUCLEOTIDE SEQUENCE [LARGE SCALE GENOMIC DNA]</scope>
    <source>
        <strain evidence="2">Derp</strain>
    </source>
</reference>
<feature type="transmembrane region" description="Helical" evidence="1">
    <location>
        <begin position="66"/>
        <end position="84"/>
    </location>
</feature>
<sequence length="89" mass="10044">MNVNRIANKIRITVPVVCSQINPYAPLTHANTNKITANVHEKRKCSRQTPIKPIANEINEKTTQTISSLPLMMFTLLFIILLSSSDHQM</sequence>
<organism evidence="2 3">
    <name type="scientific">Dermatophagoides pteronyssinus</name>
    <name type="common">European house dust mite</name>
    <dbReference type="NCBI Taxonomy" id="6956"/>
    <lineage>
        <taxon>Eukaryota</taxon>
        <taxon>Metazoa</taxon>
        <taxon>Ecdysozoa</taxon>
        <taxon>Arthropoda</taxon>
        <taxon>Chelicerata</taxon>
        <taxon>Arachnida</taxon>
        <taxon>Acari</taxon>
        <taxon>Acariformes</taxon>
        <taxon>Sarcoptiformes</taxon>
        <taxon>Astigmata</taxon>
        <taxon>Psoroptidia</taxon>
        <taxon>Analgoidea</taxon>
        <taxon>Pyroglyphidae</taxon>
        <taxon>Dermatophagoidinae</taxon>
        <taxon>Dermatophagoides</taxon>
    </lineage>
</organism>
<reference evidence="2 3" key="2">
    <citation type="journal article" date="2022" name="Mol. Biol. Evol.">
        <title>Comparative Genomics Reveals Insights into the Divergent Evolution of Astigmatic Mites and Household Pest Adaptations.</title>
        <authorList>
            <person name="Xiong Q."/>
            <person name="Wan A.T."/>
            <person name="Liu X."/>
            <person name="Fung C.S."/>
            <person name="Xiao X."/>
            <person name="Malainual N."/>
            <person name="Hou J."/>
            <person name="Wang L."/>
            <person name="Wang M."/>
            <person name="Yang K.Y."/>
            <person name="Cui Y."/>
            <person name="Leung E.L."/>
            <person name="Nong W."/>
            <person name="Shin S.K."/>
            <person name="Au S.W."/>
            <person name="Jeong K.Y."/>
            <person name="Chew F.T."/>
            <person name="Hui J.H."/>
            <person name="Leung T.F."/>
            <person name="Tungtrongchitr A."/>
            <person name="Zhong N."/>
            <person name="Liu Z."/>
            <person name="Tsui S.K."/>
        </authorList>
    </citation>
    <scope>NUCLEOTIDE SEQUENCE [LARGE SCALE GENOMIC DNA]</scope>
    <source>
        <strain evidence="2">Derp</strain>
    </source>
</reference>
<keyword evidence="3" id="KW-1185">Reference proteome</keyword>
<name>A0ABQ8JR83_DERPT</name>
<dbReference type="EMBL" id="NJHN03000024">
    <property type="protein sequence ID" value="KAH9424870.1"/>
    <property type="molecule type" value="Genomic_DNA"/>
</dbReference>
<gene>
    <name evidence="2" type="ORF">DERP_009092</name>
</gene>
<evidence type="ECO:0000313" key="2">
    <source>
        <dbReference type="EMBL" id="KAH9424870.1"/>
    </source>
</evidence>
<accession>A0ABQ8JR83</accession>
<keyword evidence="1" id="KW-0472">Membrane</keyword>
<proteinExistence type="predicted"/>
<keyword evidence="1" id="KW-1133">Transmembrane helix</keyword>
<evidence type="ECO:0000313" key="3">
    <source>
        <dbReference type="Proteomes" id="UP000887458"/>
    </source>
</evidence>
<protein>
    <submittedName>
        <fullName evidence="2">Uncharacterized protein</fullName>
    </submittedName>
</protein>
<keyword evidence="1" id="KW-0812">Transmembrane</keyword>
<comment type="caution">
    <text evidence="2">The sequence shown here is derived from an EMBL/GenBank/DDBJ whole genome shotgun (WGS) entry which is preliminary data.</text>
</comment>